<proteinExistence type="predicted"/>
<sequence>MLNLLLTWLVTTISFLIISRIPIGIEIDSLGKAAISAAVFGVLNAILLPILSLVTLPAIILSFGLFFFVLNALIFALAAYLVPGFSLRWGFWSALIGSIALAIVNSILLSIVRTGV</sequence>
<keyword evidence="1" id="KW-0472">Membrane</keyword>
<organism evidence="2 3">
    <name type="scientific">Nodularia spumigena CENA596</name>
    <dbReference type="NCBI Taxonomy" id="1819295"/>
    <lineage>
        <taxon>Bacteria</taxon>
        <taxon>Bacillati</taxon>
        <taxon>Cyanobacteriota</taxon>
        <taxon>Cyanophyceae</taxon>
        <taxon>Nostocales</taxon>
        <taxon>Nodulariaceae</taxon>
        <taxon>Nodularia</taxon>
    </lineage>
</organism>
<name>A0A166L142_NODSP</name>
<comment type="caution">
    <text evidence="2">The sequence shown here is derived from an EMBL/GenBank/DDBJ whole genome shotgun (WGS) entry which is preliminary data.</text>
</comment>
<accession>A0A166L142</accession>
<dbReference type="RefSeq" id="WP_063871085.1">
    <property type="nucleotide sequence ID" value="NZ_CAWMRI010000005.1"/>
</dbReference>
<evidence type="ECO:0008006" key="4">
    <source>
        <dbReference type="Google" id="ProtNLM"/>
    </source>
</evidence>
<dbReference type="InterPro" id="IPR007165">
    <property type="entry name" value="Phage_holin_4_2"/>
</dbReference>
<feature type="transmembrane region" description="Helical" evidence="1">
    <location>
        <begin position="58"/>
        <end position="83"/>
    </location>
</feature>
<evidence type="ECO:0000256" key="1">
    <source>
        <dbReference type="SAM" id="Phobius"/>
    </source>
</evidence>
<dbReference type="AlphaFoldDB" id="A0A166L142"/>
<dbReference type="EMBL" id="LWAJ01000005">
    <property type="protein sequence ID" value="KZL51778.1"/>
    <property type="molecule type" value="Genomic_DNA"/>
</dbReference>
<dbReference type="Pfam" id="PF04020">
    <property type="entry name" value="Phage_holin_4_2"/>
    <property type="match status" value="1"/>
</dbReference>
<feature type="transmembrane region" description="Helical" evidence="1">
    <location>
        <begin position="30"/>
        <end position="51"/>
    </location>
</feature>
<feature type="transmembrane region" description="Helical" evidence="1">
    <location>
        <begin position="89"/>
        <end position="112"/>
    </location>
</feature>
<dbReference type="PANTHER" id="PTHR37309:SF1">
    <property type="entry name" value="SLR0284 PROTEIN"/>
    <property type="match status" value="1"/>
</dbReference>
<evidence type="ECO:0000313" key="2">
    <source>
        <dbReference type="EMBL" id="KZL51778.1"/>
    </source>
</evidence>
<dbReference type="PANTHER" id="PTHR37309">
    <property type="entry name" value="SLR0284 PROTEIN"/>
    <property type="match status" value="1"/>
</dbReference>
<protein>
    <recommendedName>
        <fullName evidence="4">Phage holin family protein</fullName>
    </recommendedName>
</protein>
<dbReference type="Proteomes" id="UP000076555">
    <property type="component" value="Unassembled WGS sequence"/>
</dbReference>
<keyword evidence="1" id="KW-0812">Transmembrane</keyword>
<gene>
    <name evidence="2" type="ORF">A2T98_00415</name>
</gene>
<dbReference type="OrthoDB" id="516102at2"/>
<reference evidence="2 3" key="1">
    <citation type="submission" date="2016-04" db="EMBL/GenBank/DDBJ databases">
        <title>Draft Genome Assembly of the Bloom-forming Cyanobacterium Nodularia spumigena Strain CENA596 in Shrimp Production Ponds.</title>
        <authorList>
            <person name="Popin R.V."/>
            <person name="Rigonato J."/>
            <person name="Abreu V.A."/>
            <person name="Andreote A.P."/>
            <person name="Silveira S.B."/>
            <person name="Odebrecht C."/>
            <person name="Fiore M.F."/>
        </authorList>
    </citation>
    <scope>NUCLEOTIDE SEQUENCE [LARGE SCALE GENOMIC DNA]</scope>
    <source>
        <strain evidence="2 3">CENA596</strain>
    </source>
</reference>
<keyword evidence="1" id="KW-1133">Transmembrane helix</keyword>
<evidence type="ECO:0000313" key="3">
    <source>
        <dbReference type="Proteomes" id="UP000076555"/>
    </source>
</evidence>